<feature type="transmembrane region" description="Helical" evidence="1">
    <location>
        <begin position="239"/>
        <end position="259"/>
    </location>
</feature>
<evidence type="ECO:0000313" key="5">
    <source>
        <dbReference type="Proteomes" id="UP000593998"/>
    </source>
</evidence>
<dbReference type="InterPro" id="IPR006750">
    <property type="entry name" value="YdcZ"/>
</dbReference>
<gene>
    <name evidence="2" type="ORF">ASJ30_11710</name>
    <name evidence="3" type="ORF">IGS73_13160</name>
</gene>
<dbReference type="RefSeq" id="WP_083546153.1">
    <property type="nucleotide sequence ID" value="NZ_CP013290.1"/>
</dbReference>
<dbReference type="EMBL" id="CP013290">
    <property type="protein sequence ID" value="APH02109.1"/>
    <property type="molecule type" value="Genomic_DNA"/>
</dbReference>
<feature type="transmembrane region" description="Helical" evidence="1">
    <location>
        <begin position="209"/>
        <end position="227"/>
    </location>
</feature>
<dbReference type="PANTHER" id="PTHR34821:SF2">
    <property type="entry name" value="INNER MEMBRANE PROTEIN YDCZ"/>
    <property type="match status" value="1"/>
</dbReference>
<evidence type="ECO:0000256" key="1">
    <source>
        <dbReference type="SAM" id="Phobius"/>
    </source>
</evidence>
<dbReference type="Pfam" id="PF04657">
    <property type="entry name" value="DMT_YdcZ"/>
    <property type="match status" value="2"/>
</dbReference>
<name>A0A1L3MIF2_9MICO</name>
<evidence type="ECO:0000313" key="3">
    <source>
        <dbReference type="EMBL" id="QOK22048.1"/>
    </source>
</evidence>
<proteinExistence type="predicted"/>
<dbReference type="KEGG" id="jte:ASJ30_11710"/>
<feature type="transmembrane region" description="Helical" evidence="1">
    <location>
        <begin position="142"/>
        <end position="164"/>
    </location>
</feature>
<evidence type="ECO:0000313" key="4">
    <source>
        <dbReference type="Proteomes" id="UP000182938"/>
    </source>
</evidence>
<dbReference type="Proteomes" id="UP000593998">
    <property type="component" value="Chromosome"/>
</dbReference>
<reference evidence="2 4" key="1">
    <citation type="submission" date="2015-11" db="EMBL/GenBank/DDBJ databases">
        <authorList>
            <person name="Zhang Y."/>
            <person name="Guo Z."/>
        </authorList>
    </citation>
    <scope>NUCLEOTIDE SEQUENCE [LARGE SCALE GENOMIC DNA]</scope>
    <source>
        <strain evidence="2 4">YFY001</strain>
    </source>
</reference>
<feature type="transmembrane region" description="Helical" evidence="1">
    <location>
        <begin position="170"/>
        <end position="188"/>
    </location>
</feature>
<feature type="transmembrane region" description="Helical" evidence="1">
    <location>
        <begin position="296"/>
        <end position="317"/>
    </location>
</feature>
<dbReference type="GO" id="GO:0005886">
    <property type="term" value="C:plasma membrane"/>
    <property type="evidence" value="ECO:0007669"/>
    <property type="project" value="TreeGrafter"/>
</dbReference>
<dbReference type="EMBL" id="CP062789">
    <property type="protein sequence ID" value="QOK22048.1"/>
    <property type="molecule type" value="Genomic_DNA"/>
</dbReference>
<keyword evidence="1" id="KW-0812">Transmembrane</keyword>
<feature type="transmembrane region" description="Helical" evidence="1">
    <location>
        <begin position="87"/>
        <end position="106"/>
    </location>
</feature>
<feature type="transmembrane region" description="Helical" evidence="1">
    <location>
        <begin position="266"/>
        <end position="284"/>
    </location>
</feature>
<keyword evidence="1" id="KW-1133">Transmembrane helix</keyword>
<dbReference type="PANTHER" id="PTHR34821">
    <property type="entry name" value="INNER MEMBRANE PROTEIN YDCZ"/>
    <property type="match status" value="1"/>
</dbReference>
<feature type="transmembrane region" description="Helical" evidence="1">
    <location>
        <begin position="47"/>
        <end position="67"/>
    </location>
</feature>
<dbReference type="AlphaFoldDB" id="A0A1L3MIF2"/>
<organism evidence="2 4">
    <name type="scientific">Janibacter indicus</name>
    <dbReference type="NCBI Taxonomy" id="857417"/>
    <lineage>
        <taxon>Bacteria</taxon>
        <taxon>Bacillati</taxon>
        <taxon>Actinomycetota</taxon>
        <taxon>Actinomycetes</taxon>
        <taxon>Micrococcales</taxon>
        <taxon>Intrasporangiaceae</taxon>
        <taxon>Janibacter</taxon>
    </lineage>
</organism>
<sequence length="332" mass="33617">MPTDAPRAPASRYRLALILAFVSGWGMSAQSRMNGEVASVLGAPAQAAVWSFGSGLVLLGLATLLSARVRRGIGRIAAALRGERLRWWQCLGGIGGGFFVAVQTAAVPLVGVAIFTVATVAGQTATGLLVDRLGIGPGGRRPILLSRVIAAVLAVAGVGVTVSGSLGEGGLSPLPVVLAVVAGAGLALQQGVNGRVNLVSRDVLATTGQNFLTGTAFLVVLLGVQWLRGAYEPVSFAGVPWWAWWGGCIGVVFIAVAAWAVQHLGVLVFGLALLSGQIVSALAIDLAVPTAGHEVTLVMALGAGVTLAAATVAGWFARPTRTAPDPSTLVKG</sequence>
<keyword evidence="4" id="KW-1185">Reference proteome</keyword>
<keyword evidence="1" id="KW-0472">Membrane</keyword>
<evidence type="ECO:0000313" key="2">
    <source>
        <dbReference type="EMBL" id="APH02109.1"/>
    </source>
</evidence>
<protein>
    <submittedName>
        <fullName evidence="3">DMT family transporter</fullName>
    </submittedName>
</protein>
<reference evidence="3 5" key="2">
    <citation type="submission" date="2020-10" db="EMBL/GenBank/DDBJ databases">
        <title>Janibacter indicus TT2 genome sequence.</title>
        <authorList>
            <person name="Lee K."/>
            <person name="Ganzorig M."/>
        </authorList>
    </citation>
    <scope>NUCLEOTIDE SEQUENCE [LARGE SCALE GENOMIC DNA]</scope>
    <source>
        <strain evidence="3 5">TT2</strain>
    </source>
</reference>
<dbReference type="Proteomes" id="UP000182938">
    <property type="component" value="Chromosome"/>
</dbReference>
<feature type="transmembrane region" description="Helical" evidence="1">
    <location>
        <begin position="112"/>
        <end position="130"/>
    </location>
</feature>
<accession>A0A1L3MIF2</accession>